<dbReference type="PANTHER" id="PTHR23417">
    <property type="entry name" value="3-DEOXY-D-MANNO-OCTULOSONIC-ACID TRANSFERASE/TRNA GUANINE-N 7 - -METHYLTRANSFERASE"/>
    <property type="match status" value="1"/>
</dbReference>
<feature type="binding site" evidence="7">
    <location>
        <position position="136"/>
    </location>
    <ligand>
        <name>substrate</name>
    </ligand>
</feature>
<dbReference type="InterPro" id="IPR055361">
    <property type="entry name" value="tRNA_methyltr_TrmB_bact"/>
</dbReference>
<organism evidence="8 9">
    <name type="scientific">Bremerella alba</name>
    <dbReference type="NCBI Taxonomy" id="980252"/>
    <lineage>
        <taxon>Bacteria</taxon>
        <taxon>Pseudomonadati</taxon>
        <taxon>Planctomycetota</taxon>
        <taxon>Planctomycetia</taxon>
        <taxon>Pirellulales</taxon>
        <taxon>Pirellulaceae</taxon>
        <taxon>Bremerella</taxon>
    </lineage>
</organism>
<evidence type="ECO:0000256" key="2">
    <source>
        <dbReference type="ARBA" id="ARBA00003015"/>
    </source>
</evidence>
<reference evidence="8 9" key="1">
    <citation type="submission" date="2020-05" db="EMBL/GenBank/DDBJ databases">
        <title>Bremerella alba sp. nov., a novel planctomycete isolated from the surface of the macroalga Fucus spiralis.</title>
        <authorList>
            <person name="Godinho O."/>
            <person name="Botelho R."/>
            <person name="Albuquerque L."/>
            <person name="Wiegand S."/>
            <person name="Da Costa M.S."/>
            <person name="Lobo-Da-Cunha A."/>
            <person name="Jogler C."/>
            <person name="Lage O.M."/>
        </authorList>
    </citation>
    <scope>NUCLEOTIDE SEQUENCE [LARGE SCALE GENOMIC DNA]</scope>
    <source>
        <strain evidence="8 9">FF15</strain>
    </source>
</reference>
<comment type="caution">
    <text evidence="7">Lacks conserved residue(s) required for the propagation of feature annotation.</text>
</comment>
<dbReference type="EMBL" id="JABRWO010000009">
    <property type="protein sequence ID" value="MBA2116308.1"/>
    <property type="molecule type" value="Genomic_DNA"/>
</dbReference>
<gene>
    <name evidence="7 8" type="primary">trmB</name>
    <name evidence="8" type="ORF">HOV93_34970</name>
</gene>
<accession>A0A7V8V7H4</accession>
<evidence type="ECO:0000256" key="7">
    <source>
        <dbReference type="HAMAP-Rule" id="MF_01057"/>
    </source>
</evidence>
<keyword evidence="4 7" id="KW-0808">Transferase</keyword>
<dbReference type="InterPro" id="IPR003358">
    <property type="entry name" value="tRNA_(Gua-N-7)_MeTrfase_Trmb"/>
</dbReference>
<dbReference type="Proteomes" id="UP000551616">
    <property type="component" value="Unassembled WGS sequence"/>
</dbReference>
<dbReference type="PANTHER" id="PTHR23417:SF14">
    <property type="entry name" value="PENTACOTRIPEPTIDE-REPEAT REGION OF PRORP DOMAIN-CONTAINING PROTEIN"/>
    <property type="match status" value="1"/>
</dbReference>
<evidence type="ECO:0000256" key="3">
    <source>
        <dbReference type="ARBA" id="ARBA00022603"/>
    </source>
</evidence>
<evidence type="ECO:0000256" key="1">
    <source>
        <dbReference type="ARBA" id="ARBA00000142"/>
    </source>
</evidence>
<dbReference type="GO" id="GO:0043527">
    <property type="term" value="C:tRNA methyltransferase complex"/>
    <property type="evidence" value="ECO:0007669"/>
    <property type="project" value="TreeGrafter"/>
</dbReference>
<dbReference type="Pfam" id="PF02390">
    <property type="entry name" value="Methyltransf_4"/>
    <property type="match status" value="1"/>
</dbReference>
<feature type="binding site" evidence="7">
    <location>
        <position position="168"/>
    </location>
    <ligand>
        <name>substrate</name>
    </ligand>
</feature>
<evidence type="ECO:0000313" key="8">
    <source>
        <dbReference type="EMBL" id="MBA2116308.1"/>
    </source>
</evidence>
<comment type="catalytic activity">
    <reaction evidence="1 7">
        <text>guanosine(46) in tRNA + S-adenosyl-L-methionine = N(7)-methylguanosine(46) in tRNA + S-adenosyl-L-homocysteine</text>
        <dbReference type="Rhea" id="RHEA:42708"/>
        <dbReference type="Rhea" id="RHEA-COMP:10188"/>
        <dbReference type="Rhea" id="RHEA-COMP:10189"/>
        <dbReference type="ChEBI" id="CHEBI:57856"/>
        <dbReference type="ChEBI" id="CHEBI:59789"/>
        <dbReference type="ChEBI" id="CHEBI:74269"/>
        <dbReference type="ChEBI" id="CHEBI:74480"/>
        <dbReference type="EC" id="2.1.1.33"/>
    </reaction>
</comment>
<proteinExistence type="inferred from homology"/>
<evidence type="ECO:0000256" key="4">
    <source>
        <dbReference type="ARBA" id="ARBA00022679"/>
    </source>
</evidence>
<name>A0A7V8V7H4_9BACT</name>
<dbReference type="GO" id="GO:0008176">
    <property type="term" value="F:tRNA (guanine(46)-N7)-methyltransferase activity"/>
    <property type="evidence" value="ECO:0007669"/>
    <property type="project" value="UniProtKB-UniRule"/>
</dbReference>
<comment type="caution">
    <text evidence="8">The sequence shown here is derived from an EMBL/GenBank/DDBJ whole genome shotgun (WGS) entry which is preliminary data.</text>
</comment>
<protein>
    <recommendedName>
        <fullName evidence="7">tRNA (guanine-N(7)-)-methyltransferase</fullName>
        <ecNumber evidence="7">2.1.1.33</ecNumber>
    </recommendedName>
    <alternativeName>
        <fullName evidence="7">tRNA (guanine(46)-N(7))-methyltransferase</fullName>
    </alternativeName>
    <alternativeName>
        <fullName evidence="7">tRNA(m7G46)-methyltransferase</fullName>
    </alternativeName>
</protein>
<comment type="similarity">
    <text evidence="7">Belongs to the class I-like SAM-binding methyltransferase superfamily. TrmB family.</text>
</comment>
<dbReference type="CDD" id="cd02440">
    <property type="entry name" value="AdoMet_MTases"/>
    <property type="match status" value="1"/>
</dbReference>
<evidence type="ECO:0000256" key="6">
    <source>
        <dbReference type="ARBA" id="ARBA00022694"/>
    </source>
</evidence>
<dbReference type="NCBIfam" id="TIGR00091">
    <property type="entry name" value="tRNA (guanosine(46)-N7)-methyltransferase TrmB"/>
    <property type="match status" value="1"/>
</dbReference>
<keyword evidence="3 7" id="KW-0489">Methyltransferase</keyword>
<feature type="binding site" evidence="7">
    <location>
        <begin position="205"/>
        <end position="208"/>
    </location>
    <ligand>
        <name>substrate</name>
    </ligand>
</feature>
<feature type="binding site" evidence="7">
    <location>
        <position position="82"/>
    </location>
    <ligand>
        <name>S-adenosyl-L-methionine</name>
        <dbReference type="ChEBI" id="CHEBI:59789"/>
    </ligand>
</feature>
<comment type="function">
    <text evidence="2 7">Catalyzes the formation of N(7)-methylguanine at position 46 (m7G46) in tRNA.</text>
</comment>
<dbReference type="UniPathway" id="UPA00989"/>
<evidence type="ECO:0000256" key="5">
    <source>
        <dbReference type="ARBA" id="ARBA00022691"/>
    </source>
</evidence>
<dbReference type="InterPro" id="IPR029063">
    <property type="entry name" value="SAM-dependent_MTases_sf"/>
</dbReference>
<dbReference type="EC" id="2.1.1.33" evidence="7"/>
<feature type="binding site" evidence="7">
    <location>
        <position position="109"/>
    </location>
    <ligand>
        <name>S-adenosyl-L-methionine</name>
        <dbReference type="ChEBI" id="CHEBI:59789"/>
    </ligand>
</feature>
<dbReference type="PROSITE" id="PS51625">
    <property type="entry name" value="SAM_MT_TRMB"/>
    <property type="match status" value="1"/>
</dbReference>
<sequence length="228" mass="26716">MISVFSFIDYESIMGRKALPKLNPDVDFSQHFFESDVLETRPDLQSYFPTQQPLEIEVGTGKGLFMKNASGQFPQHNFLGIEIAFKYARFAGYKLAKEDRTNAVMLHGDGQKIFREIVPSDSLEAVHVYFPDPWWKARHHRRRLMNEEFCQQIQRVLRPGGKLHFWTDVLDYFEMAVETLHQATTLQGPVDVDETPAEHDLDYRTHFERRMRKNEMDVFRSQFLKPGA</sequence>
<keyword evidence="5 7" id="KW-0949">S-adenosyl-L-methionine</keyword>
<keyword evidence="9" id="KW-1185">Reference proteome</keyword>
<dbReference type="AlphaFoldDB" id="A0A7V8V7H4"/>
<keyword evidence="6 7" id="KW-0819">tRNA processing</keyword>
<feature type="binding site" evidence="7">
    <location>
        <position position="57"/>
    </location>
    <ligand>
        <name>S-adenosyl-L-methionine</name>
        <dbReference type="ChEBI" id="CHEBI:59789"/>
    </ligand>
</feature>
<evidence type="ECO:0000313" key="9">
    <source>
        <dbReference type="Proteomes" id="UP000551616"/>
    </source>
</evidence>
<dbReference type="HAMAP" id="MF_01057">
    <property type="entry name" value="tRNA_methyltr_TrmB"/>
    <property type="match status" value="1"/>
</dbReference>
<comment type="pathway">
    <text evidence="7">tRNA modification; N(7)-methylguanine-tRNA biosynthesis.</text>
</comment>
<feature type="binding site" evidence="7">
    <location>
        <position position="132"/>
    </location>
    <ligand>
        <name>S-adenosyl-L-methionine</name>
        <dbReference type="ChEBI" id="CHEBI:59789"/>
    </ligand>
</feature>
<dbReference type="SUPFAM" id="SSF53335">
    <property type="entry name" value="S-adenosyl-L-methionine-dependent methyltransferases"/>
    <property type="match status" value="1"/>
</dbReference>
<dbReference type="Gene3D" id="3.40.50.150">
    <property type="entry name" value="Vaccinia Virus protein VP39"/>
    <property type="match status" value="1"/>
</dbReference>